<organism evidence="13 14">
    <name type="scientific">Vagococcus hydrophili</name>
    <dbReference type="NCBI Taxonomy" id="2714947"/>
    <lineage>
        <taxon>Bacteria</taxon>
        <taxon>Bacillati</taxon>
        <taxon>Bacillota</taxon>
        <taxon>Bacilli</taxon>
        <taxon>Lactobacillales</taxon>
        <taxon>Enterococcaceae</taxon>
        <taxon>Vagococcus</taxon>
    </lineage>
</organism>
<dbReference type="EMBL" id="CP049887">
    <property type="protein sequence ID" value="QIL47539.1"/>
    <property type="molecule type" value="Genomic_DNA"/>
</dbReference>
<dbReference type="InterPro" id="IPR008949">
    <property type="entry name" value="Isoprenoid_synthase_dom_sf"/>
</dbReference>
<evidence type="ECO:0000256" key="2">
    <source>
        <dbReference type="ARBA" id="ARBA00006706"/>
    </source>
</evidence>
<dbReference type="PROSITE" id="PS00723">
    <property type="entry name" value="POLYPRENYL_SYNTHASE_1"/>
    <property type="match status" value="1"/>
</dbReference>
<proteinExistence type="inferred from homology"/>
<dbReference type="PANTHER" id="PTHR43281">
    <property type="entry name" value="FARNESYL DIPHOSPHATE SYNTHASE"/>
    <property type="match status" value="1"/>
</dbReference>
<evidence type="ECO:0000256" key="8">
    <source>
        <dbReference type="ARBA" id="ARBA00023229"/>
    </source>
</evidence>
<dbReference type="SFLD" id="SFLDG01017">
    <property type="entry name" value="Polyprenyl_Transferase_Like"/>
    <property type="match status" value="1"/>
</dbReference>
<evidence type="ECO:0000256" key="10">
    <source>
        <dbReference type="ARBA" id="ARBA00032873"/>
    </source>
</evidence>
<reference evidence="13 14" key="1">
    <citation type="submission" date="2020-03" db="EMBL/GenBank/DDBJ databases">
        <title>Vagococcus sp. nov., isolated from beetles.</title>
        <authorList>
            <person name="Hyun D.-W."/>
            <person name="Bae J.-W."/>
        </authorList>
    </citation>
    <scope>NUCLEOTIDE SEQUENCE [LARGE SCALE GENOMIC DNA]</scope>
    <source>
        <strain evidence="13 14">HDW17B</strain>
    </source>
</reference>
<dbReference type="InterPro" id="IPR033749">
    <property type="entry name" value="Polyprenyl_synt_CS"/>
</dbReference>
<dbReference type="RefSeq" id="WP_166033707.1">
    <property type="nucleotide sequence ID" value="NZ_CP049887.1"/>
</dbReference>
<protein>
    <recommendedName>
        <fullName evidence="4">Farnesyl diphosphate synthase</fullName>
        <ecNumber evidence="3">2.5.1.10</ecNumber>
    </recommendedName>
    <alternativeName>
        <fullName evidence="10">(2E,6E)-farnesyl diphosphate synthase</fullName>
    </alternativeName>
    <alternativeName>
        <fullName evidence="9">Geranyltranstransferase</fullName>
    </alternativeName>
</protein>
<comment type="catalytic activity">
    <reaction evidence="11">
        <text>isopentenyl diphosphate + (2E)-geranyl diphosphate = (2E,6E)-farnesyl diphosphate + diphosphate</text>
        <dbReference type="Rhea" id="RHEA:19361"/>
        <dbReference type="ChEBI" id="CHEBI:33019"/>
        <dbReference type="ChEBI" id="CHEBI:58057"/>
        <dbReference type="ChEBI" id="CHEBI:128769"/>
        <dbReference type="ChEBI" id="CHEBI:175763"/>
        <dbReference type="EC" id="2.5.1.10"/>
    </reaction>
</comment>
<accession>A0A6G8ARE1</accession>
<comment type="similarity">
    <text evidence="2 12">Belongs to the FPP/GGPP synthase family.</text>
</comment>
<keyword evidence="5 12" id="KW-0808">Transferase</keyword>
<dbReference type="EC" id="2.5.1.10" evidence="3"/>
<dbReference type="GO" id="GO:0004337">
    <property type="term" value="F:(2E,6E)-farnesyl diphosphate synthase activity"/>
    <property type="evidence" value="ECO:0007669"/>
    <property type="project" value="UniProtKB-EC"/>
</dbReference>
<evidence type="ECO:0000256" key="12">
    <source>
        <dbReference type="RuleBase" id="RU004466"/>
    </source>
</evidence>
<evidence type="ECO:0000256" key="9">
    <source>
        <dbReference type="ARBA" id="ARBA00032380"/>
    </source>
</evidence>
<evidence type="ECO:0000256" key="7">
    <source>
        <dbReference type="ARBA" id="ARBA00022842"/>
    </source>
</evidence>
<gene>
    <name evidence="13" type="ORF">G7082_02810</name>
</gene>
<keyword evidence="8" id="KW-0414">Isoprene biosynthesis</keyword>
<dbReference type="GO" id="GO:0005737">
    <property type="term" value="C:cytoplasm"/>
    <property type="evidence" value="ECO:0007669"/>
    <property type="project" value="UniProtKB-ARBA"/>
</dbReference>
<evidence type="ECO:0000256" key="1">
    <source>
        <dbReference type="ARBA" id="ARBA00001946"/>
    </source>
</evidence>
<dbReference type="FunFam" id="1.10.600.10:FF:000001">
    <property type="entry name" value="Geranylgeranyl diphosphate synthase"/>
    <property type="match status" value="1"/>
</dbReference>
<sequence>MSLNYKEFATEQIPLIDQEMMSFLKGHNQSELLVEAMNYSLAAGGKRFRPLLLLGTVDFFDIPLEKKHYSVAASLEMIHTYSLIHDDLPAMDDDDLRRGKPTNHKVYGEAVAILAGDALLTEAFHLVSETTLDSSLKVELISLLAKASGASGMIAGQMEDMLGENKQITLDELQKMHSKKTGELIKFAVEAGVTLSSDNMEVKKNLVEYAECLGMAFQVKDDLLDVIGDEAVIGKKTGADAAHDKNTYVSFLGLDGAKEAFESYCNQAQKSLNQSKVLLGYPEKETLLDAILEELKVL</sequence>
<dbReference type="InterPro" id="IPR000092">
    <property type="entry name" value="Polyprenyl_synt"/>
</dbReference>
<dbReference type="CDD" id="cd00685">
    <property type="entry name" value="Trans_IPPS_HT"/>
    <property type="match status" value="1"/>
</dbReference>
<evidence type="ECO:0000256" key="11">
    <source>
        <dbReference type="ARBA" id="ARBA00049399"/>
    </source>
</evidence>
<dbReference type="SUPFAM" id="SSF48576">
    <property type="entry name" value="Terpenoid synthases"/>
    <property type="match status" value="1"/>
</dbReference>
<dbReference type="InterPro" id="IPR053378">
    <property type="entry name" value="Prenyl_diphosphate_synthase"/>
</dbReference>
<evidence type="ECO:0000256" key="4">
    <source>
        <dbReference type="ARBA" id="ARBA00015100"/>
    </source>
</evidence>
<dbReference type="Proteomes" id="UP000501747">
    <property type="component" value="Chromosome"/>
</dbReference>
<dbReference type="NCBIfam" id="NF045485">
    <property type="entry name" value="FPPsyn"/>
    <property type="match status" value="1"/>
</dbReference>
<dbReference type="SFLD" id="SFLDS00005">
    <property type="entry name" value="Isoprenoid_Synthase_Type_I"/>
    <property type="match status" value="1"/>
</dbReference>
<evidence type="ECO:0000256" key="6">
    <source>
        <dbReference type="ARBA" id="ARBA00022723"/>
    </source>
</evidence>
<name>A0A6G8ARE1_9ENTE</name>
<evidence type="ECO:0000256" key="3">
    <source>
        <dbReference type="ARBA" id="ARBA00012439"/>
    </source>
</evidence>
<keyword evidence="6" id="KW-0479">Metal-binding</keyword>
<evidence type="ECO:0000313" key="13">
    <source>
        <dbReference type="EMBL" id="QIL47539.1"/>
    </source>
</evidence>
<comment type="cofactor">
    <cofactor evidence="1">
        <name>Mg(2+)</name>
        <dbReference type="ChEBI" id="CHEBI:18420"/>
    </cofactor>
</comment>
<dbReference type="AlphaFoldDB" id="A0A6G8ARE1"/>
<evidence type="ECO:0000313" key="14">
    <source>
        <dbReference type="Proteomes" id="UP000501747"/>
    </source>
</evidence>
<dbReference type="GO" id="GO:0046872">
    <property type="term" value="F:metal ion binding"/>
    <property type="evidence" value="ECO:0007669"/>
    <property type="project" value="UniProtKB-KW"/>
</dbReference>
<evidence type="ECO:0000256" key="5">
    <source>
        <dbReference type="ARBA" id="ARBA00022679"/>
    </source>
</evidence>
<dbReference type="KEGG" id="vhy:G7082_02810"/>
<dbReference type="PANTHER" id="PTHR43281:SF1">
    <property type="entry name" value="FARNESYL DIPHOSPHATE SYNTHASE"/>
    <property type="match status" value="1"/>
</dbReference>
<dbReference type="Pfam" id="PF00348">
    <property type="entry name" value="polyprenyl_synt"/>
    <property type="match status" value="1"/>
</dbReference>
<keyword evidence="14" id="KW-1185">Reference proteome</keyword>
<dbReference type="GO" id="GO:0016114">
    <property type="term" value="P:terpenoid biosynthetic process"/>
    <property type="evidence" value="ECO:0007669"/>
    <property type="project" value="UniProtKB-ARBA"/>
</dbReference>
<dbReference type="Gene3D" id="1.10.600.10">
    <property type="entry name" value="Farnesyl Diphosphate Synthase"/>
    <property type="match status" value="1"/>
</dbReference>
<dbReference type="PROSITE" id="PS00444">
    <property type="entry name" value="POLYPRENYL_SYNTHASE_2"/>
    <property type="match status" value="1"/>
</dbReference>
<keyword evidence="7" id="KW-0460">Magnesium</keyword>